<dbReference type="PROSITE" id="PS00108">
    <property type="entry name" value="PROTEIN_KINASE_ST"/>
    <property type="match status" value="1"/>
</dbReference>
<keyword evidence="3 8" id="KW-0418">Kinase</keyword>
<dbReference type="InterPro" id="IPR011009">
    <property type="entry name" value="Kinase-like_dom_sf"/>
</dbReference>
<dbReference type="InterPro" id="IPR008271">
    <property type="entry name" value="Ser/Thr_kinase_AS"/>
</dbReference>
<dbReference type="Gene3D" id="1.10.510.10">
    <property type="entry name" value="Transferase(Phosphotransferase) domain 1"/>
    <property type="match status" value="1"/>
</dbReference>
<protein>
    <submittedName>
        <fullName evidence="8">Serine/threonine protein kinase</fullName>
    </submittedName>
</protein>
<dbReference type="CDD" id="cd14014">
    <property type="entry name" value="STKc_PknB_like"/>
    <property type="match status" value="1"/>
</dbReference>
<dbReference type="InterPro" id="IPR017441">
    <property type="entry name" value="Protein_kinase_ATP_BS"/>
</dbReference>
<gene>
    <name evidence="8" type="ORF">DPF_1964</name>
</gene>
<evidence type="ECO:0000259" key="7">
    <source>
        <dbReference type="PROSITE" id="PS50011"/>
    </source>
</evidence>
<dbReference type="PANTHER" id="PTHR43289">
    <property type="entry name" value="MITOGEN-ACTIVATED PROTEIN KINASE KINASE KINASE 20-RELATED"/>
    <property type="match status" value="1"/>
</dbReference>
<dbReference type="SUPFAM" id="SSF56112">
    <property type="entry name" value="Protein kinase-like (PK-like)"/>
    <property type="match status" value="1"/>
</dbReference>
<dbReference type="Proteomes" id="UP000095200">
    <property type="component" value="Unassembled WGS sequence"/>
</dbReference>
<organism evidence="8 9">
    <name type="scientific">Desulfoplanes formicivorans</name>
    <dbReference type="NCBI Taxonomy" id="1592317"/>
    <lineage>
        <taxon>Bacteria</taxon>
        <taxon>Pseudomonadati</taxon>
        <taxon>Thermodesulfobacteriota</taxon>
        <taxon>Desulfovibrionia</taxon>
        <taxon>Desulfovibrionales</taxon>
        <taxon>Desulfoplanaceae</taxon>
        <taxon>Desulfoplanes</taxon>
    </lineage>
</organism>
<dbReference type="Gene3D" id="3.30.200.20">
    <property type="entry name" value="Phosphorylase Kinase, domain 1"/>
    <property type="match status" value="1"/>
</dbReference>
<dbReference type="PROSITE" id="PS00107">
    <property type="entry name" value="PROTEIN_KINASE_ATP"/>
    <property type="match status" value="1"/>
</dbReference>
<evidence type="ECO:0000313" key="9">
    <source>
        <dbReference type="Proteomes" id="UP000095200"/>
    </source>
</evidence>
<dbReference type="Pfam" id="PF07603">
    <property type="entry name" value="Lcl_C"/>
    <property type="match status" value="1"/>
</dbReference>
<evidence type="ECO:0000256" key="5">
    <source>
        <dbReference type="PROSITE-ProRule" id="PRU10141"/>
    </source>
</evidence>
<keyword evidence="9" id="KW-1185">Reference proteome</keyword>
<feature type="region of interest" description="Disordered" evidence="6">
    <location>
        <begin position="170"/>
        <end position="198"/>
    </location>
</feature>
<evidence type="ECO:0000313" key="8">
    <source>
        <dbReference type="EMBL" id="GAU09242.1"/>
    </source>
</evidence>
<dbReference type="SMART" id="SM00220">
    <property type="entry name" value="S_TKc"/>
    <property type="match status" value="1"/>
</dbReference>
<keyword evidence="4 5" id="KW-0067">ATP-binding</keyword>
<dbReference type="AlphaFoldDB" id="A0A194AGN9"/>
<feature type="domain" description="Protein kinase" evidence="7">
    <location>
        <begin position="7"/>
        <end position="265"/>
    </location>
</feature>
<dbReference type="EMBL" id="BDFE01000017">
    <property type="protein sequence ID" value="GAU09242.1"/>
    <property type="molecule type" value="Genomic_DNA"/>
</dbReference>
<dbReference type="GO" id="GO:0005524">
    <property type="term" value="F:ATP binding"/>
    <property type="evidence" value="ECO:0007669"/>
    <property type="project" value="UniProtKB-UniRule"/>
</dbReference>
<dbReference type="InterPro" id="IPR011460">
    <property type="entry name" value="Lcl_C"/>
</dbReference>
<evidence type="ECO:0000256" key="2">
    <source>
        <dbReference type="ARBA" id="ARBA00022741"/>
    </source>
</evidence>
<comment type="caution">
    <text evidence="8">The sequence shown here is derived from an EMBL/GenBank/DDBJ whole genome shotgun (WGS) entry which is preliminary data.</text>
</comment>
<evidence type="ECO:0000256" key="6">
    <source>
        <dbReference type="SAM" id="MobiDB-lite"/>
    </source>
</evidence>
<accession>A0A194AGN9</accession>
<dbReference type="InterPro" id="IPR000719">
    <property type="entry name" value="Prot_kinase_dom"/>
</dbReference>
<dbReference type="STRING" id="1592317.DPF_1964"/>
<evidence type="ECO:0000256" key="4">
    <source>
        <dbReference type="ARBA" id="ARBA00022840"/>
    </source>
</evidence>
<keyword evidence="1" id="KW-0808">Transferase</keyword>
<evidence type="ECO:0000256" key="3">
    <source>
        <dbReference type="ARBA" id="ARBA00022777"/>
    </source>
</evidence>
<dbReference type="OrthoDB" id="9779541at2"/>
<reference evidence="9" key="1">
    <citation type="submission" date="2016-06" db="EMBL/GenBank/DDBJ databases">
        <title>Draft genome sequence of Desulfoplanes formicivorans strain Pf12B.</title>
        <authorList>
            <person name="Watanabe M."/>
            <person name="Kojima H."/>
            <person name="Fukui M."/>
        </authorList>
    </citation>
    <scope>NUCLEOTIDE SEQUENCE [LARGE SCALE GENOMIC DNA]</scope>
    <source>
        <strain evidence="9">Pf12B</strain>
    </source>
</reference>
<dbReference type="PROSITE" id="PS50011">
    <property type="entry name" value="PROTEIN_KINASE_DOM"/>
    <property type="match status" value="1"/>
</dbReference>
<dbReference type="PANTHER" id="PTHR43289:SF6">
    <property type="entry name" value="SERINE_THREONINE-PROTEIN KINASE NEKL-3"/>
    <property type="match status" value="1"/>
</dbReference>
<dbReference type="RefSeq" id="WP_069859783.1">
    <property type="nucleotide sequence ID" value="NZ_BDFE01000017.1"/>
</dbReference>
<proteinExistence type="predicted"/>
<name>A0A194AGN9_9BACT</name>
<evidence type="ECO:0000256" key="1">
    <source>
        <dbReference type="ARBA" id="ARBA00022679"/>
    </source>
</evidence>
<keyword evidence="8" id="KW-0723">Serine/threonine-protein kinase</keyword>
<sequence length="444" mass="50664">MKYINQYQIIGLLGRGGMGRVYKVLRPELGKIMALKLLDPNDMLEDLMGREEIERQFIHEARIMGRLSHPNIASVWDTGRDDQGRLFMVMEYFCQNLGTIIGETHRVEDPCRPLPPSRVFHYAMDMLDALARLHYAGIIHRDIKPFNMMITGEDRIKLIDFGLSRLRGEPHHKGPSNLKIGSPYYTSPEQEADPSRADHRSDIYSAGMVIFRMLTGRLPMHPEDRDLNGLMLDNIWDDFFSRCLHPDPDKRFASAMDMKKALEQLRQSWETSQQAICRLLPESFSPPRPGLPASPRRVPVRTGPVAASKVFPVDALARPQHHVLNVFEAQGQDGWKDGATGLTWSKSPSPFPLTWEEARTYLDGLNQGAHQTWRLPTVDELITLIQPKAHPEDLCTPTIVDTGRKWFWSADTRTFTQAWFVDLENGYVAGQDRTCLFHVLAVRA</sequence>
<dbReference type="GO" id="GO:0004674">
    <property type="term" value="F:protein serine/threonine kinase activity"/>
    <property type="evidence" value="ECO:0007669"/>
    <property type="project" value="UniProtKB-KW"/>
</dbReference>
<feature type="binding site" evidence="5">
    <location>
        <position position="36"/>
    </location>
    <ligand>
        <name>ATP</name>
        <dbReference type="ChEBI" id="CHEBI:30616"/>
    </ligand>
</feature>
<keyword evidence="2 5" id="KW-0547">Nucleotide-binding</keyword>
<dbReference type="Pfam" id="PF00069">
    <property type="entry name" value="Pkinase"/>
    <property type="match status" value="1"/>
</dbReference>